<keyword evidence="6 8" id="KW-0460">Magnesium</keyword>
<dbReference type="Proteomes" id="UP001170379">
    <property type="component" value="Unassembled WGS sequence"/>
</dbReference>
<feature type="binding site" evidence="8">
    <location>
        <position position="184"/>
    </location>
    <ligand>
        <name>ATP</name>
        <dbReference type="ChEBI" id="CHEBI:30616"/>
    </ligand>
</feature>
<evidence type="ECO:0000256" key="3">
    <source>
        <dbReference type="ARBA" id="ARBA00022723"/>
    </source>
</evidence>
<evidence type="ECO:0000256" key="10">
    <source>
        <dbReference type="RuleBase" id="RU003812"/>
    </source>
</evidence>
<dbReference type="Pfam" id="PF02540">
    <property type="entry name" value="NAD_synthase"/>
    <property type="match status" value="1"/>
</dbReference>
<comment type="catalytic activity">
    <reaction evidence="8 10">
        <text>deamido-NAD(+) + NH4(+) + ATP = AMP + diphosphate + NAD(+) + H(+)</text>
        <dbReference type="Rhea" id="RHEA:21188"/>
        <dbReference type="ChEBI" id="CHEBI:15378"/>
        <dbReference type="ChEBI" id="CHEBI:28938"/>
        <dbReference type="ChEBI" id="CHEBI:30616"/>
        <dbReference type="ChEBI" id="CHEBI:33019"/>
        <dbReference type="ChEBI" id="CHEBI:57540"/>
        <dbReference type="ChEBI" id="CHEBI:58437"/>
        <dbReference type="ChEBI" id="CHEBI:456215"/>
        <dbReference type="EC" id="6.3.1.5"/>
    </reaction>
</comment>
<feature type="domain" description="NAD/GMP synthase" evidence="11">
    <location>
        <begin position="24"/>
        <end position="260"/>
    </location>
</feature>
<feature type="binding site" description="in other chain" evidence="8">
    <location>
        <position position="135"/>
    </location>
    <ligand>
        <name>deamido-NAD(+)</name>
        <dbReference type="ChEBI" id="CHEBI:58437"/>
        <note>ligand shared between two neighboring subunits</note>
    </ligand>
</feature>
<feature type="binding site" description="in other chain" evidence="8">
    <location>
        <begin position="255"/>
        <end position="256"/>
    </location>
    <ligand>
        <name>deamido-NAD(+)</name>
        <dbReference type="ChEBI" id="CHEBI:58437"/>
        <note>ligand shared between two neighboring subunits</note>
    </ligand>
</feature>
<accession>A0ABT7C9D9</accession>
<dbReference type="InterPro" id="IPR014729">
    <property type="entry name" value="Rossmann-like_a/b/a_fold"/>
</dbReference>
<evidence type="ECO:0000313" key="12">
    <source>
        <dbReference type="EMBL" id="MDJ1371810.1"/>
    </source>
</evidence>
<evidence type="ECO:0000259" key="11">
    <source>
        <dbReference type="Pfam" id="PF02540"/>
    </source>
</evidence>
<dbReference type="Gene3D" id="3.40.50.620">
    <property type="entry name" value="HUPs"/>
    <property type="match status" value="1"/>
</dbReference>
<comment type="similarity">
    <text evidence="1 8 9">Belongs to the NAD synthetase family.</text>
</comment>
<feature type="binding site" description="in other chain" evidence="8">
    <location>
        <position position="168"/>
    </location>
    <ligand>
        <name>deamido-NAD(+)</name>
        <dbReference type="ChEBI" id="CHEBI:58437"/>
        <note>ligand shared between two neighboring subunits</note>
    </ligand>
</feature>
<keyword evidence="13" id="KW-1185">Reference proteome</keyword>
<evidence type="ECO:0000256" key="7">
    <source>
        <dbReference type="ARBA" id="ARBA00023027"/>
    </source>
</evidence>
<reference evidence="12" key="2">
    <citation type="journal article" date="2022" name="Sci. Rep.">
        <title>In silico prediction of the enzymes involved in the degradation of the herbicide molinate by Gulosibacter molinativorax ON4T.</title>
        <authorList>
            <person name="Lopes A.R."/>
            <person name="Bunin E."/>
            <person name="Viana A.T."/>
            <person name="Froufe H."/>
            <person name="Munoz-Merida A."/>
            <person name="Pinho D."/>
            <person name="Figueiredo J."/>
            <person name="Barroso C."/>
            <person name="Vaz-Moreira I."/>
            <person name="Bellanger X."/>
            <person name="Egas C."/>
            <person name="Nunes O.C."/>
        </authorList>
    </citation>
    <scope>NUCLEOTIDE SEQUENCE</scope>
    <source>
        <strain evidence="12">ON4</strain>
    </source>
</reference>
<evidence type="ECO:0000256" key="8">
    <source>
        <dbReference type="HAMAP-Rule" id="MF_00193"/>
    </source>
</evidence>
<dbReference type="RefSeq" id="WP_026937149.1">
    <property type="nucleotide sequence ID" value="NZ_CP028426.1"/>
</dbReference>
<proteinExistence type="inferred from homology"/>
<dbReference type="EMBL" id="PXVD01000016">
    <property type="protein sequence ID" value="MDJ1371810.1"/>
    <property type="molecule type" value="Genomic_DNA"/>
</dbReference>
<evidence type="ECO:0000256" key="4">
    <source>
        <dbReference type="ARBA" id="ARBA00022741"/>
    </source>
</evidence>
<evidence type="ECO:0000256" key="1">
    <source>
        <dbReference type="ARBA" id="ARBA00005859"/>
    </source>
</evidence>
<evidence type="ECO:0000256" key="6">
    <source>
        <dbReference type="ARBA" id="ARBA00022842"/>
    </source>
</evidence>
<keyword evidence="2 8" id="KW-0436">Ligase</keyword>
<feature type="binding site" evidence="8">
    <location>
        <position position="206"/>
    </location>
    <ligand>
        <name>ATP</name>
        <dbReference type="ChEBI" id="CHEBI:30616"/>
    </ligand>
</feature>
<protein>
    <recommendedName>
        <fullName evidence="8 10">NH(3)-dependent NAD(+) synthetase</fullName>
        <ecNumber evidence="8 10">6.3.1.5</ecNumber>
    </recommendedName>
</protein>
<evidence type="ECO:0000256" key="2">
    <source>
        <dbReference type="ARBA" id="ARBA00022598"/>
    </source>
</evidence>
<feature type="binding site" evidence="8">
    <location>
        <position position="160"/>
    </location>
    <ligand>
        <name>Mg(2+)</name>
        <dbReference type="ChEBI" id="CHEBI:18420"/>
    </ligand>
</feature>
<keyword evidence="7 8" id="KW-0520">NAD</keyword>
<dbReference type="EC" id="6.3.1.5" evidence="8 10"/>
<organism evidence="12 13">
    <name type="scientific">Gulosibacter molinativorax</name>
    <dbReference type="NCBI Taxonomy" id="256821"/>
    <lineage>
        <taxon>Bacteria</taxon>
        <taxon>Bacillati</taxon>
        <taxon>Actinomycetota</taxon>
        <taxon>Actinomycetes</taxon>
        <taxon>Micrococcales</taxon>
        <taxon>Microbacteriaceae</taxon>
        <taxon>Gulosibacter</taxon>
    </lineage>
</organism>
<comment type="caution">
    <text evidence="12">The sequence shown here is derived from an EMBL/GenBank/DDBJ whole genome shotgun (WGS) entry which is preliminary data.</text>
</comment>
<dbReference type="NCBIfam" id="NF001979">
    <property type="entry name" value="PRK00768.1"/>
    <property type="match status" value="1"/>
</dbReference>
<evidence type="ECO:0000313" key="13">
    <source>
        <dbReference type="Proteomes" id="UP001170379"/>
    </source>
</evidence>
<reference evidence="12" key="1">
    <citation type="submission" date="2018-03" db="EMBL/GenBank/DDBJ databases">
        <authorList>
            <person name="Nunes O.C."/>
            <person name="Lopes A.R."/>
            <person name="Froufe H."/>
            <person name="Munoz-Merida A."/>
            <person name="Barroso C."/>
            <person name="Egas C."/>
        </authorList>
    </citation>
    <scope>NUCLEOTIDE SEQUENCE</scope>
    <source>
        <strain evidence="12">ON4</strain>
    </source>
</reference>
<dbReference type="CDD" id="cd00553">
    <property type="entry name" value="NAD_synthase"/>
    <property type="match status" value="1"/>
</dbReference>
<feature type="binding site" evidence="8">
    <location>
        <position position="52"/>
    </location>
    <ligand>
        <name>Mg(2+)</name>
        <dbReference type="ChEBI" id="CHEBI:18420"/>
    </ligand>
</feature>
<comment type="pathway">
    <text evidence="8">Cofactor biosynthesis; NAD(+) biosynthesis; NAD(+) from deamido-NAD(+) (ammonia route): step 1/1.</text>
</comment>
<comment type="function">
    <text evidence="8">Catalyzes the ATP-dependent amidation of deamido-NAD to form NAD. Uses ammonia as a nitrogen source.</text>
</comment>
<dbReference type="InterPro" id="IPR003694">
    <property type="entry name" value="NAD_synthase"/>
</dbReference>
<keyword evidence="4 8" id="KW-0547">Nucleotide-binding</keyword>
<gene>
    <name evidence="8" type="primary">nadE</name>
    <name evidence="12" type="ORF">C7K25_10600</name>
</gene>
<name>A0ABT7C9D9_9MICO</name>
<keyword evidence="5 8" id="KW-0067">ATP-binding</keyword>
<dbReference type="PANTHER" id="PTHR23090:SF7">
    <property type="entry name" value="NH(3)-DEPENDENT NAD(+) SYNTHETASE"/>
    <property type="match status" value="1"/>
</dbReference>
<dbReference type="InterPro" id="IPR022310">
    <property type="entry name" value="NAD/GMP_synthase"/>
</dbReference>
<keyword evidence="3 8" id="KW-0479">Metal-binding</keyword>
<feature type="binding site" evidence="8">
    <location>
        <begin position="46"/>
        <end position="53"/>
    </location>
    <ligand>
        <name>ATP</name>
        <dbReference type="ChEBI" id="CHEBI:30616"/>
    </ligand>
</feature>
<dbReference type="PANTHER" id="PTHR23090">
    <property type="entry name" value="NH 3 /GLUTAMINE-DEPENDENT NAD + SYNTHETASE"/>
    <property type="match status" value="1"/>
</dbReference>
<dbReference type="InterPro" id="IPR022926">
    <property type="entry name" value="NH(3)-dep_NAD(+)_synth"/>
</dbReference>
<evidence type="ECO:0000256" key="5">
    <source>
        <dbReference type="ARBA" id="ARBA00022840"/>
    </source>
</evidence>
<feature type="binding site" evidence="8">
    <location>
        <position position="175"/>
    </location>
    <ligand>
        <name>deamido-NAD(+)</name>
        <dbReference type="ChEBI" id="CHEBI:58437"/>
        <note>ligand shared between two neighboring subunits</note>
    </ligand>
</feature>
<evidence type="ECO:0000256" key="9">
    <source>
        <dbReference type="RuleBase" id="RU003811"/>
    </source>
</evidence>
<sequence length="269" mass="29540">MTELQAEIIRALGVKPEISPADEIRSRVDFMKDYLCNAHAKGFVLGVSGGQDSTLAGRLAQLAVEELRAEGYEARFFAVRLPFGVQQDEADAQLALQFIQPDESVTVDIKPAVTGLDAGTNIEFSDYNRGNVKARMRMVAQYAIAGEHGLMVIGTDHAAEAVTGFYTKFGDGACDLTPLAGLNKGQGRQILQELAAPEQLYLKVPTADLLDGVPGRPDEVELGVTYEEIDTYLTGDTVSDEAASKIEGYYRRTQHKRELPVTPWDTWWR</sequence>
<dbReference type="NCBIfam" id="TIGR00552">
    <property type="entry name" value="nadE"/>
    <property type="match status" value="1"/>
</dbReference>
<comment type="subunit">
    <text evidence="8">Homodimer.</text>
</comment>
<dbReference type="HAMAP" id="MF_00193">
    <property type="entry name" value="NadE_ammonia_dep"/>
    <property type="match status" value="1"/>
</dbReference>
<dbReference type="SUPFAM" id="SSF52402">
    <property type="entry name" value="Adenine nucleotide alpha hydrolases-like"/>
    <property type="match status" value="1"/>
</dbReference>
<feature type="binding site" evidence="8">
    <location>
        <position position="155"/>
    </location>
    <ligand>
        <name>ATP</name>
        <dbReference type="ChEBI" id="CHEBI:30616"/>
    </ligand>
</feature>